<dbReference type="Gene3D" id="3.40.50.1820">
    <property type="entry name" value="alpha/beta hydrolase"/>
    <property type="match status" value="1"/>
</dbReference>
<dbReference type="InterPro" id="IPR050261">
    <property type="entry name" value="FrsA_esterase"/>
</dbReference>
<feature type="domain" description="Dienelactone hydrolase" evidence="1">
    <location>
        <begin position="3"/>
        <end position="199"/>
    </location>
</feature>
<protein>
    <recommendedName>
        <fullName evidence="1">Dienelactone hydrolase domain-containing protein</fullName>
    </recommendedName>
</protein>
<dbReference type="EMBL" id="CADIJX010000001">
    <property type="protein sequence ID" value="CAB3625384.1"/>
    <property type="molecule type" value="Genomic_DNA"/>
</dbReference>
<dbReference type="SUPFAM" id="SSF53474">
    <property type="entry name" value="alpha/beta-Hydrolases"/>
    <property type="match status" value="1"/>
</dbReference>
<dbReference type="Proteomes" id="UP000494108">
    <property type="component" value="Unassembled WGS sequence"/>
</dbReference>
<proteinExistence type="predicted"/>
<accession>A0A6S6Z1U8</accession>
<dbReference type="PANTHER" id="PTHR22946:SF0">
    <property type="entry name" value="DIENELACTONE HYDROLASE DOMAIN-CONTAINING PROTEIN"/>
    <property type="match status" value="1"/>
</dbReference>
<evidence type="ECO:0000313" key="3">
    <source>
        <dbReference type="Proteomes" id="UP000494108"/>
    </source>
</evidence>
<dbReference type="AlphaFoldDB" id="A0A6S6Z1U8"/>
<name>A0A6S6Z1U8_9BURK</name>
<dbReference type="InterPro" id="IPR002925">
    <property type="entry name" value="Dienelactn_hydro"/>
</dbReference>
<evidence type="ECO:0000259" key="1">
    <source>
        <dbReference type="Pfam" id="PF01738"/>
    </source>
</evidence>
<sequence length="207" mass="22388">MLAHDWSGLTEPTMRLAERYARLGYVCFALDAYGKGVRGDPLGDNAALMDPLMRDRRLLRQRLLAGFEAASGFPGVDPARMAAVGYCFGGLCALDLARAAPPNLLAAVSFHGALQAPGAVPPRRIDASVLLLHGWEDPVAPPADVLAIARELTDAGADWQLHAYGHALHAFTFDGAVFPERGIVYDRRADVRSWAAMRAHLDGVFRQ</sequence>
<reference evidence="2 3" key="1">
    <citation type="submission" date="2020-04" db="EMBL/GenBank/DDBJ databases">
        <authorList>
            <person name="De Canck E."/>
        </authorList>
    </citation>
    <scope>NUCLEOTIDE SEQUENCE [LARGE SCALE GENOMIC DNA]</scope>
    <source>
        <strain evidence="2 3">LMG 3431</strain>
    </source>
</reference>
<dbReference type="InterPro" id="IPR029058">
    <property type="entry name" value="AB_hydrolase_fold"/>
</dbReference>
<organism evidence="2 3">
    <name type="scientific">Achromobacter pestifer</name>
    <dbReference type="NCBI Taxonomy" id="1353889"/>
    <lineage>
        <taxon>Bacteria</taxon>
        <taxon>Pseudomonadati</taxon>
        <taxon>Pseudomonadota</taxon>
        <taxon>Betaproteobacteria</taxon>
        <taxon>Burkholderiales</taxon>
        <taxon>Alcaligenaceae</taxon>
        <taxon>Achromobacter</taxon>
    </lineage>
</organism>
<gene>
    <name evidence="2" type="ORF">LMG3431_00153</name>
</gene>
<evidence type="ECO:0000313" key="2">
    <source>
        <dbReference type="EMBL" id="CAB3625384.1"/>
    </source>
</evidence>
<keyword evidence="3" id="KW-1185">Reference proteome</keyword>
<dbReference type="GO" id="GO:0016787">
    <property type="term" value="F:hydrolase activity"/>
    <property type="evidence" value="ECO:0007669"/>
    <property type="project" value="InterPro"/>
</dbReference>
<dbReference type="Pfam" id="PF01738">
    <property type="entry name" value="DLH"/>
    <property type="match status" value="1"/>
</dbReference>
<dbReference type="PANTHER" id="PTHR22946">
    <property type="entry name" value="DIENELACTONE HYDROLASE DOMAIN-CONTAINING PROTEIN-RELATED"/>
    <property type="match status" value="1"/>
</dbReference>